<dbReference type="InterPro" id="IPR036237">
    <property type="entry name" value="Xyl_isomerase-like_sf"/>
</dbReference>
<dbReference type="Proteomes" id="UP000183050">
    <property type="component" value="Plasmid unnamed8"/>
</dbReference>
<reference evidence="1 2" key="1">
    <citation type="submission" date="2016-11" db="EMBL/GenBank/DDBJ databases">
        <title>Rhizobium leguminosarum bv. viciae strain Vaf12 isolated from Vavilovia formosa root nodules from Russia, Dagestan.</title>
        <authorList>
            <person name="Kimeklis A."/>
        </authorList>
    </citation>
    <scope>NUCLEOTIDE SEQUENCE [LARGE SCALE GENOMIC DNA]</scope>
    <source>
        <strain evidence="1 2">Vaf-108</strain>
        <plasmid evidence="2">Plasmid unnamed8 sequence</plasmid>
    </source>
</reference>
<dbReference type="Gene3D" id="3.20.20.150">
    <property type="entry name" value="Divalent-metal-dependent TIM barrel enzymes"/>
    <property type="match status" value="1"/>
</dbReference>
<evidence type="ECO:0000313" key="1">
    <source>
        <dbReference type="EMBL" id="API57737.1"/>
    </source>
</evidence>
<sequence length="107" mass="11426">MSIQFAINKTCAPQLPLKALIDLARAAGVHALEIRNDIYGIEFADGTPAVELKKRLNDAGLAVASVNALQRFNVWDADRGKEACGLVTYTAALGAPGDRALPYSSRK</sequence>
<evidence type="ECO:0000313" key="2">
    <source>
        <dbReference type="Proteomes" id="UP000183050"/>
    </source>
</evidence>
<organism evidence="1 2">
    <name type="scientific">Rhizobium leguminosarum</name>
    <dbReference type="NCBI Taxonomy" id="384"/>
    <lineage>
        <taxon>Bacteria</taxon>
        <taxon>Pseudomonadati</taxon>
        <taxon>Pseudomonadota</taxon>
        <taxon>Alphaproteobacteria</taxon>
        <taxon>Hyphomicrobiales</taxon>
        <taxon>Rhizobiaceae</taxon>
        <taxon>Rhizobium/Agrobacterium group</taxon>
        <taxon>Rhizobium</taxon>
    </lineage>
</organism>
<gene>
    <name evidence="1" type="ORF">BMW22_41445</name>
</gene>
<dbReference type="SUPFAM" id="SSF51658">
    <property type="entry name" value="Xylose isomerase-like"/>
    <property type="match status" value="1"/>
</dbReference>
<keyword evidence="1" id="KW-0614">Plasmid</keyword>
<geneLocation type="plasmid" evidence="2">
    <name>unnamed8 sequence</name>
</geneLocation>
<name>A0A1L3ZQ99_RHILE</name>
<accession>A0A1L3ZQ99</accession>
<dbReference type="AlphaFoldDB" id="A0A1L3ZQ99"/>
<protein>
    <submittedName>
        <fullName evidence="1">Uncharacterized protein</fullName>
    </submittedName>
</protein>
<dbReference type="EMBL" id="CP018236">
    <property type="protein sequence ID" value="API57737.1"/>
    <property type="molecule type" value="Genomic_DNA"/>
</dbReference>
<proteinExistence type="predicted"/>